<reference evidence="2 3" key="1">
    <citation type="submission" date="2017-11" db="EMBL/GenBank/DDBJ databases">
        <title>The genome of Rhizophagus clarus HR1 reveals common genetic basis of auxotrophy among arbuscular mycorrhizal fungi.</title>
        <authorList>
            <person name="Kobayashi Y."/>
        </authorList>
    </citation>
    <scope>NUCLEOTIDE SEQUENCE [LARGE SCALE GENOMIC DNA]</scope>
    <source>
        <strain evidence="2 3">HR1</strain>
    </source>
</reference>
<feature type="region of interest" description="Disordered" evidence="1">
    <location>
        <begin position="76"/>
        <end position="95"/>
    </location>
</feature>
<dbReference type="AlphaFoldDB" id="A0A2Z6SB86"/>
<evidence type="ECO:0000313" key="3">
    <source>
        <dbReference type="Proteomes" id="UP000247702"/>
    </source>
</evidence>
<name>A0A2Z6SB86_9GLOM</name>
<sequence length="148" mass="16748">MISSANSSLQNEIQRAIMNEMIASNGNHSASAITGRMYSQQIPIMNGSTGNRSSSKEISSYLSFLDRQFQQVYRDNDELRKENESLRRENENLRKENERLKKSTLNSISINDNTFIHENLTVNSISTTSSSTKSTSSYNINNKSKTLQ</sequence>
<keyword evidence="3" id="KW-1185">Reference proteome</keyword>
<proteinExistence type="predicted"/>
<evidence type="ECO:0000313" key="2">
    <source>
        <dbReference type="EMBL" id="GBC02077.1"/>
    </source>
</evidence>
<organism evidence="2 3">
    <name type="scientific">Rhizophagus clarus</name>
    <dbReference type="NCBI Taxonomy" id="94130"/>
    <lineage>
        <taxon>Eukaryota</taxon>
        <taxon>Fungi</taxon>
        <taxon>Fungi incertae sedis</taxon>
        <taxon>Mucoromycota</taxon>
        <taxon>Glomeromycotina</taxon>
        <taxon>Glomeromycetes</taxon>
        <taxon>Glomerales</taxon>
        <taxon>Glomeraceae</taxon>
        <taxon>Rhizophagus</taxon>
    </lineage>
</organism>
<evidence type="ECO:0000256" key="1">
    <source>
        <dbReference type="SAM" id="MobiDB-lite"/>
    </source>
</evidence>
<gene>
    <name evidence="2" type="ORF">RclHR1_04440007</name>
</gene>
<dbReference type="EMBL" id="BEXD01003809">
    <property type="protein sequence ID" value="GBC02077.1"/>
    <property type="molecule type" value="Genomic_DNA"/>
</dbReference>
<protein>
    <submittedName>
        <fullName evidence="2">Uncharacterized protein</fullName>
    </submittedName>
</protein>
<comment type="caution">
    <text evidence="2">The sequence shown here is derived from an EMBL/GenBank/DDBJ whole genome shotgun (WGS) entry which is preliminary data.</text>
</comment>
<feature type="region of interest" description="Disordered" evidence="1">
    <location>
        <begin position="126"/>
        <end position="148"/>
    </location>
</feature>
<dbReference type="Proteomes" id="UP000247702">
    <property type="component" value="Unassembled WGS sequence"/>
</dbReference>
<accession>A0A2Z6SB86</accession>